<organism evidence="1 2">
    <name type="scientific">Buchananella hordeovulneris</name>
    <dbReference type="NCBI Taxonomy" id="52770"/>
    <lineage>
        <taxon>Bacteria</taxon>
        <taxon>Bacillati</taxon>
        <taxon>Actinomycetota</taxon>
        <taxon>Actinomycetes</taxon>
        <taxon>Actinomycetales</taxon>
        <taxon>Actinomycetaceae</taxon>
        <taxon>Buchananella</taxon>
    </lineage>
</organism>
<dbReference type="RefSeq" id="WP_073822470.1">
    <property type="nucleotide sequence ID" value="NZ_MQVS01000001.1"/>
</dbReference>
<reference evidence="2" key="1">
    <citation type="submission" date="2016-12" db="EMBL/GenBank/DDBJ databases">
        <authorList>
            <person name="Meng X."/>
        </authorList>
    </citation>
    <scope>NUCLEOTIDE SEQUENCE [LARGE SCALE GENOMIC DNA]</scope>
    <source>
        <strain evidence="2">DSM 20732</strain>
    </source>
</reference>
<name>A0A1Q5PZ76_9ACTO</name>
<dbReference type="Proteomes" id="UP000185612">
    <property type="component" value="Unassembled WGS sequence"/>
</dbReference>
<proteinExistence type="predicted"/>
<dbReference type="AlphaFoldDB" id="A0A1Q5PZ76"/>
<evidence type="ECO:0000313" key="2">
    <source>
        <dbReference type="Proteomes" id="UP000185612"/>
    </source>
</evidence>
<keyword evidence="2" id="KW-1185">Reference proteome</keyword>
<protein>
    <submittedName>
        <fullName evidence="1">Uncharacterized protein</fullName>
    </submittedName>
</protein>
<dbReference type="STRING" id="52770.BSZ40_01165"/>
<comment type="caution">
    <text evidence="1">The sequence shown here is derived from an EMBL/GenBank/DDBJ whole genome shotgun (WGS) entry which is preliminary data.</text>
</comment>
<sequence>MNWRPRRADEAVPRRVSRAGSGARLAAVGLALGWLAACADSAPTALPTDTRVVVDQETAAHLLAQLRYDNDLFGAAADPDGNFAGPFIDPYDGVVYLGLEADSQLLAYAAERAVAQEVGPGMGVVFVSRFTADTYRELAGDLPGLLPGELGDVAFWYDGKSDKINLDATSAQLGSALEVLDRERVQVGR</sequence>
<accession>A0A1Q5PZ76</accession>
<dbReference type="EMBL" id="MQVS01000001">
    <property type="protein sequence ID" value="OKL52745.1"/>
    <property type="molecule type" value="Genomic_DNA"/>
</dbReference>
<gene>
    <name evidence="1" type="ORF">BSZ40_01165</name>
</gene>
<evidence type="ECO:0000313" key="1">
    <source>
        <dbReference type="EMBL" id="OKL52745.1"/>
    </source>
</evidence>